<accession>A0A5R8XX13</accession>
<keyword evidence="2" id="KW-0413">Isomerase</keyword>
<dbReference type="AlphaFoldDB" id="A0A5R8XX13"/>
<dbReference type="SUPFAM" id="SSF54506">
    <property type="entry name" value="Diaminopimelate epimerase-like"/>
    <property type="match status" value="1"/>
</dbReference>
<reference evidence="4 5" key="1">
    <citation type="submission" date="2019-05" db="EMBL/GenBank/DDBJ databases">
        <title>Arcobacter sp. nov., isolated from sea sediment.</title>
        <authorList>
            <person name="Kim W."/>
        </authorList>
    </citation>
    <scope>NUCLEOTIDE SEQUENCE [LARGE SCALE GENOMIC DNA]</scope>
    <source>
        <strain evidence="4 5">CAU 1517</strain>
    </source>
</reference>
<dbReference type="PIRSF" id="PIRSF016184">
    <property type="entry name" value="PhzC_PhzF"/>
    <property type="match status" value="1"/>
</dbReference>
<comment type="caution">
    <text evidence="4">The sequence shown here is derived from an EMBL/GenBank/DDBJ whole genome shotgun (WGS) entry which is preliminary data.</text>
</comment>
<dbReference type="Gene3D" id="3.10.310.10">
    <property type="entry name" value="Diaminopimelate Epimerase, Chain A, domain 1"/>
    <property type="match status" value="2"/>
</dbReference>
<evidence type="ECO:0000313" key="5">
    <source>
        <dbReference type="Proteomes" id="UP000308901"/>
    </source>
</evidence>
<feature type="active site" evidence="3">
    <location>
        <position position="44"/>
    </location>
</feature>
<organism evidence="4 5">
    <name type="scientific">Arcobacter arenosus</name>
    <dbReference type="NCBI Taxonomy" id="2576037"/>
    <lineage>
        <taxon>Bacteria</taxon>
        <taxon>Pseudomonadati</taxon>
        <taxon>Campylobacterota</taxon>
        <taxon>Epsilonproteobacteria</taxon>
        <taxon>Campylobacterales</taxon>
        <taxon>Arcobacteraceae</taxon>
        <taxon>Arcobacter</taxon>
    </lineage>
</organism>
<dbReference type="RefSeq" id="WP_138153871.1">
    <property type="nucleotide sequence ID" value="NZ_VANU01000010.1"/>
</dbReference>
<dbReference type="PANTHER" id="PTHR13774">
    <property type="entry name" value="PHENAZINE BIOSYNTHESIS PROTEIN"/>
    <property type="match status" value="1"/>
</dbReference>
<protein>
    <submittedName>
        <fullName evidence="4">PhzF family phenazine biosynthesis protein</fullName>
    </submittedName>
</protein>
<evidence type="ECO:0000313" key="4">
    <source>
        <dbReference type="EMBL" id="TLP35180.1"/>
    </source>
</evidence>
<comment type="similarity">
    <text evidence="1">Belongs to the PhzF family.</text>
</comment>
<name>A0A5R8XX13_9BACT</name>
<dbReference type="GO" id="GO:0016853">
    <property type="term" value="F:isomerase activity"/>
    <property type="evidence" value="ECO:0007669"/>
    <property type="project" value="UniProtKB-KW"/>
</dbReference>
<keyword evidence="5" id="KW-1185">Reference proteome</keyword>
<gene>
    <name evidence="4" type="ORF">FDK22_15340</name>
</gene>
<dbReference type="Pfam" id="PF02567">
    <property type="entry name" value="PhzC-PhzF"/>
    <property type="match status" value="1"/>
</dbReference>
<dbReference type="EMBL" id="VANU01000010">
    <property type="protein sequence ID" value="TLP35180.1"/>
    <property type="molecule type" value="Genomic_DNA"/>
</dbReference>
<evidence type="ECO:0000256" key="2">
    <source>
        <dbReference type="ARBA" id="ARBA00023235"/>
    </source>
</evidence>
<evidence type="ECO:0000256" key="1">
    <source>
        <dbReference type="ARBA" id="ARBA00008270"/>
    </source>
</evidence>
<dbReference type="PANTHER" id="PTHR13774:SF39">
    <property type="entry name" value="BIOSYNTHESIS PROTEIN, PUTATIVE-RELATED"/>
    <property type="match status" value="1"/>
</dbReference>
<dbReference type="InterPro" id="IPR003719">
    <property type="entry name" value="Phenazine_PhzF-like"/>
</dbReference>
<dbReference type="NCBIfam" id="TIGR00654">
    <property type="entry name" value="PhzF_family"/>
    <property type="match status" value="1"/>
</dbReference>
<dbReference type="Proteomes" id="UP000308901">
    <property type="component" value="Unassembled WGS sequence"/>
</dbReference>
<evidence type="ECO:0000256" key="3">
    <source>
        <dbReference type="PIRSR" id="PIRSR016184-1"/>
    </source>
</evidence>
<proteinExistence type="inferred from homology"/>
<dbReference type="OrthoDB" id="9788221at2"/>
<sequence length="277" mass="31302">MKIERISAFSYENKGGNPAGVVLTDDLLSDEEMLKIAKDVNYSETVFLTQENDLFLTKYFSPEMEIDFCGHATIASGRVLGEKFGSGIYKLKINNGIINLDVKLEKEKIISSFSSLQTSTKDIDIDVKKQLLEIFNLDEDDLNPSFPIRVSNSGNLHPIIFLNREKKLAQMNYDFEKAKDFMRKHQFVTISLIFFKSEDLFYSRNAFAYGGVYEDPATGSAAVALAEYLRDLKFKESGTIEILQGFDMNQPSKLIVNYTDKANSSINVSGETRLIKN</sequence>
<dbReference type="GO" id="GO:0005737">
    <property type="term" value="C:cytoplasm"/>
    <property type="evidence" value="ECO:0007669"/>
    <property type="project" value="TreeGrafter"/>
</dbReference>